<dbReference type="Gene3D" id="3.30.1130.10">
    <property type="match status" value="1"/>
</dbReference>
<dbReference type="NCBIfam" id="TIGR00525">
    <property type="entry name" value="folB"/>
    <property type="match status" value="1"/>
</dbReference>
<dbReference type="EMBL" id="CP012801">
    <property type="protein sequence ID" value="ALJ58867.1"/>
    <property type="molecule type" value="Genomic_DNA"/>
</dbReference>
<dbReference type="CDD" id="cd00534">
    <property type="entry name" value="DHNA_DHNTPE"/>
    <property type="match status" value="1"/>
</dbReference>
<evidence type="ECO:0000313" key="8">
    <source>
        <dbReference type="EMBL" id="ALJ58867.1"/>
    </source>
</evidence>
<sequence length="146" mass="16584">MEEYTCFLCLLGGNSYFCHSPNILFDMNSYIFLDNVRFFAYHGVGQQEREVGNEFVINLKLKVDIARAAETDDVTHTVSYADVYENVKAEMEIPSKLLEHVCGRIIKRLFRTFPTVKAIELKLAKRNPPMGADLDAAGVEVQCERA</sequence>
<comment type="similarity">
    <text evidence="3 6">Belongs to the DHNA family.</text>
</comment>
<evidence type="ECO:0000256" key="6">
    <source>
        <dbReference type="RuleBase" id="RU362079"/>
    </source>
</evidence>
<dbReference type="GO" id="GO:0046656">
    <property type="term" value="P:folic acid biosynthetic process"/>
    <property type="evidence" value="ECO:0007669"/>
    <property type="project" value="UniProtKB-UniRule"/>
</dbReference>
<protein>
    <recommendedName>
        <fullName evidence="6">7,8-dihydroneopterin aldolase</fullName>
        <ecNumber evidence="6">4.1.2.25</ecNumber>
    </recommendedName>
</protein>
<dbReference type="NCBIfam" id="TIGR00526">
    <property type="entry name" value="folB_dom"/>
    <property type="match status" value="1"/>
</dbReference>
<dbReference type="PANTHER" id="PTHR42844">
    <property type="entry name" value="DIHYDRONEOPTERIN ALDOLASE 1-RELATED"/>
    <property type="match status" value="1"/>
</dbReference>
<evidence type="ECO:0000256" key="4">
    <source>
        <dbReference type="ARBA" id="ARBA00022909"/>
    </source>
</evidence>
<dbReference type="Proteomes" id="UP000061809">
    <property type="component" value="Chromosome"/>
</dbReference>
<comment type="catalytic activity">
    <reaction evidence="1 6">
        <text>7,8-dihydroneopterin = 6-hydroxymethyl-7,8-dihydropterin + glycolaldehyde</text>
        <dbReference type="Rhea" id="RHEA:10540"/>
        <dbReference type="ChEBI" id="CHEBI:17001"/>
        <dbReference type="ChEBI" id="CHEBI:17071"/>
        <dbReference type="ChEBI" id="CHEBI:44841"/>
        <dbReference type="EC" id="4.1.2.25"/>
    </reaction>
</comment>
<keyword evidence="4 6" id="KW-0289">Folate biosynthesis</keyword>
<dbReference type="GO" id="GO:0005737">
    <property type="term" value="C:cytoplasm"/>
    <property type="evidence" value="ECO:0007669"/>
    <property type="project" value="TreeGrafter"/>
</dbReference>
<organism evidence="8 9">
    <name type="scientific">Bacteroides cellulosilyticus</name>
    <dbReference type="NCBI Taxonomy" id="246787"/>
    <lineage>
        <taxon>Bacteria</taxon>
        <taxon>Pseudomonadati</taxon>
        <taxon>Bacteroidota</taxon>
        <taxon>Bacteroidia</taxon>
        <taxon>Bacteroidales</taxon>
        <taxon>Bacteroidaceae</taxon>
        <taxon>Bacteroides</taxon>
    </lineage>
</organism>
<dbReference type="SUPFAM" id="SSF55620">
    <property type="entry name" value="Tetrahydrobiopterin biosynthesis enzymes-like"/>
    <property type="match status" value="1"/>
</dbReference>
<dbReference type="EC" id="4.1.2.25" evidence="6"/>
<feature type="domain" description="Dihydroneopterin aldolase/epimerase" evidence="7">
    <location>
        <begin position="31"/>
        <end position="143"/>
    </location>
</feature>
<evidence type="ECO:0000256" key="5">
    <source>
        <dbReference type="ARBA" id="ARBA00023239"/>
    </source>
</evidence>
<proteinExistence type="inferred from homology"/>
<dbReference type="PANTHER" id="PTHR42844:SF1">
    <property type="entry name" value="DIHYDRONEOPTERIN ALDOLASE 1-RELATED"/>
    <property type="match status" value="1"/>
</dbReference>
<accession>A0A0N7IF06</accession>
<name>A0A0N7IF06_9BACE</name>
<dbReference type="InterPro" id="IPR006156">
    <property type="entry name" value="Dihydroneopterin_aldolase"/>
</dbReference>
<comment type="function">
    <text evidence="6">Catalyzes the conversion of 7,8-dihydroneopterin to 6-hydroxymethyl-7,8-dihydropterin.</text>
</comment>
<evidence type="ECO:0000256" key="2">
    <source>
        <dbReference type="ARBA" id="ARBA00005013"/>
    </source>
</evidence>
<dbReference type="GO" id="GO:0046654">
    <property type="term" value="P:tetrahydrofolate biosynthetic process"/>
    <property type="evidence" value="ECO:0007669"/>
    <property type="project" value="UniProtKB-UniRule"/>
</dbReference>
<evidence type="ECO:0000256" key="1">
    <source>
        <dbReference type="ARBA" id="ARBA00001353"/>
    </source>
</evidence>
<dbReference type="InterPro" id="IPR006157">
    <property type="entry name" value="FolB_dom"/>
</dbReference>
<dbReference type="GO" id="GO:0004150">
    <property type="term" value="F:dihydroneopterin aldolase activity"/>
    <property type="evidence" value="ECO:0007669"/>
    <property type="project" value="UniProtKB-UniRule"/>
</dbReference>
<dbReference type="SMART" id="SM00905">
    <property type="entry name" value="FolB"/>
    <property type="match status" value="1"/>
</dbReference>
<dbReference type="KEGG" id="bcel:BcellWH2_01614"/>
<evidence type="ECO:0000313" key="9">
    <source>
        <dbReference type="Proteomes" id="UP000061809"/>
    </source>
</evidence>
<dbReference type="Pfam" id="PF02152">
    <property type="entry name" value="FolB"/>
    <property type="match status" value="1"/>
</dbReference>
<keyword evidence="5 6" id="KW-0456">Lyase</keyword>
<dbReference type="InterPro" id="IPR043133">
    <property type="entry name" value="GTP-CH-I_C/QueF"/>
</dbReference>
<reference evidence="8 9" key="1">
    <citation type="journal article" date="2015" name="Science">
        <title>Genetic determinants of in vivo fitness and diet responsiveness in multiple human gut Bacteroides.</title>
        <authorList>
            <person name="Wu M."/>
            <person name="McNulty N.P."/>
            <person name="Rodionov D.A."/>
            <person name="Khoroshkin M.S."/>
            <person name="Griffin N.W."/>
            <person name="Cheng J."/>
            <person name="Latreille P."/>
            <person name="Kerstetter R.A."/>
            <person name="Terrapon N."/>
            <person name="Henrissat B."/>
            <person name="Osterman A.L."/>
            <person name="Gordon J.I."/>
        </authorList>
    </citation>
    <scope>NUCLEOTIDE SEQUENCE [LARGE SCALE GENOMIC DNA]</scope>
    <source>
        <strain evidence="8 9">WH2</strain>
    </source>
</reference>
<dbReference type="AlphaFoldDB" id="A0A0N7IF06"/>
<comment type="pathway">
    <text evidence="2 6">Cofactor biosynthesis; tetrahydrofolate biosynthesis; 2-amino-4-hydroxy-6-hydroxymethyl-7,8-dihydropteridine diphosphate from 7,8-dihydroneopterin triphosphate: step 3/4.</text>
</comment>
<dbReference type="UniPathway" id="UPA00077">
    <property type="reaction ID" value="UER00154"/>
</dbReference>
<dbReference type="PATRIC" id="fig|246787.4.peg.1659"/>
<evidence type="ECO:0000256" key="3">
    <source>
        <dbReference type="ARBA" id="ARBA00005708"/>
    </source>
</evidence>
<gene>
    <name evidence="8" type="primary">folB</name>
    <name evidence="8" type="ORF">BcellWH2_01614</name>
</gene>
<evidence type="ECO:0000259" key="7">
    <source>
        <dbReference type="SMART" id="SM00905"/>
    </source>
</evidence>